<dbReference type="Proteomes" id="UP001384579">
    <property type="component" value="Unassembled WGS sequence"/>
</dbReference>
<evidence type="ECO:0000313" key="1">
    <source>
        <dbReference type="EMBL" id="MEK0183328.1"/>
    </source>
</evidence>
<sequence>MVENSVDCAVACVNGCVLGDKCPKREYAAATSSFIENTSLDKILEIAEEAVRKKRTAPPKWVIPDFPE</sequence>
<accession>A0ABU8YG36</accession>
<dbReference type="EMBL" id="JBBLXS010000004">
    <property type="protein sequence ID" value="MEK0183328.1"/>
    <property type="molecule type" value="Genomic_DNA"/>
</dbReference>
<name>A0ABU8YG36_9CYAN</name>
<organism evidence="1 2">
    <name type="scientific">Microcoleus anatoxicus PTRS2</name>
    <dbReference type="NCBI Taxonomy" id="2705321"/>
    <lineage>
        <taxon>Bacteria</taxon>
        <taxon>Bacillati</taxon>
        <taxon>Cyanobacteriota</taxon>
        <taxon>Cyanophyceae</taxon>
        <taxon>Oscillatoriophycideae</taxon>
        <taxon>Oscillatoriales</taxon>
        <taxon>Microcoleaceae</taxon>
        <taxon>Microcoleus</taxon>
        <taxon>Microcoleus anatoxicus</taxon>
    </lineage>
</organism>
<protein>
    <submittedName>
        <fullName evidence="1">Uncharacterized protein</fullName>
    </submittedName>
</protein>
<gene>
    <name evidence="1" type="ORF">WMG39_00525</name>
</gene>
<evidence type="ECO:0000313" key="2">
    <source>
        <dbReference type="Proteomes" id="UP001384579"/>
    </source>
</evidence>
<dbReference type="RefSeq" id="WP_340517662.1">
    <property type="nucleotide sequence ID" value="NZ_JBBLXS010000004.1"/>
</dbReference>
<comment type="caution">
    <text evidence="1">The sequence shown here is derived from an EMBL/GenBank/DDBJ whole genome shotgun (WGS) entry which is preliminary data.</text>
</comment>
<keyword evidence="2" id="KW-1185">Reference proteome</keyword>
<proteinExistence type="predicted"/>
<reference evidence="1 2" key="1">
    <citation type="journal article" date="2020" name="Harmful Algae">
        <title>Molecular and morphological characterization of a novel dihydroanatoxin-a producing Microcoleus species (cyanobacteria) from the Russian River, California, USA.</title>
        <authorList>
            <person name="Conklin K.Y."/>
            <person name="Stancheva R."/>
            <person name="Otten T.G."/>
            <person name="Fadness R."/>
            <person name="Boyer G.L."/>
            <person name="Read B."/>
            <person name="Zhang X."/>
            <person name="Sheath R.G."/>
        </authorList>
    </citation>
    <scope>NUCLEOTIDE SEQUENCE [LARGE SCALE GENOMIC DNA]</scope>
    <source>
        <strain evidence="1 2">PTRS2</strain>
    </source>
</reference>